<dbReference type="Proteomes" id="UP000217446">
    <property type="component" value="Unassembled WGS sequence"/>
</dbReference>
<sequence length="56" mass="6209">MEHGDGWVAHVQVVSSGSADDMGKAEAAIEEAWDGTPTGRRRGRFMPDRRHLHSFC</sequence>
<keyword evidence="2" id="KW-1185">Reference proteome</keyword>
<protein>
    <submittedName>
        <fullName evidence="1">Uncharacterized protein</fullName>
    </submittedName>
</protein>
<dbReference type="AlphaFoldDB" id="A0A250VRF1"/>
<dbReference type="EMBL" id="BDQI01000028">
    <property type="protein sequence ID" value="GAX56659.1"/>
    <property type="molecule type" value="Genomic_DNA"/>
</dbReference>
<organism evidence="1 2">
    <name type="scientific">Streptomyces olivochromogenes</name>
    <dbReference type="NCBI Taxonomy" id="1963"/>
    <lineage>
        <taxon>Bacteria</taxon>
        <taxon>Bacillati</taxon>
        <taxon>Actinomycetota</taxon>
        <taxon>Actinomycetes</taxon>
        <taxon>Kitasatosporales</taxon>
        <taxon>Streptomycetaceae</taxon>
        <taxon>Streptomyces</taxon>
    </lineage>
</organism>
<evidence type="ECO:0000313" key="2">
    <source>
        <dbReference type="Proteomes" id="UP000217446"/>
    </source>
</evidence>
<proteinExistence type="predicted"/>
<gene>
    <name evidence="1" type="ORF">SO3561_08227</name>
</gene>
<name>A0A250VRF1_STROL</name>
<evidence type="ECO:0000313" key="1">
    <source>
        <dbReference type="EMBL" id="GAX56659.1"/>
    </source>
</evidence>
<reference evidence="2" key="1">
    <citation type="submission" date="2017-05" db="EMBL/GenBank/DDBJ databases">
        <title>Streptomyces olivochromogenes NBRC 3561 whole genome shotgun sequence.</title>
        <authorList>
            <person name="Dohra H."/>
            <person name="Kodani S."/>
        </authorList>
    </citation>
    <scope>NUCLEOTIDE SEQUENCE [LARGE SCALE GENOMIC DNA]</scope>
    <source>
        <strain evidence="2">NBRC 3561</strain>
    </source>
</reference>
<comment type="caution">
    <text evidence="1">The sequence shown here is derived from an EMBL/GenBank/DDBJ whole genome shotgun (WGS) entry which is preliminary data.</text>
</comment>
<accession>A0A250VRF1</accession>